<gene>
    <name evidence="1" type="ORF">RCOM_1177030</name>
</gene>
<name>B9RWB4_RICCO</name>
<protein>
    <submittedName>
        <fullName evidence="1">Uncharacterized protein</fullName>
    </submittedName>
</protein>
<evidence type="ECO:0000313" key="2">
    <source>
        <dbReference type="Proteomes" id="UP000008311"/>
    </source>
</evidence>
<accession>B9RWB4</accession>
<dbReference type="InParanoid" id="B9RWB4"/>
<dbReference type="Proteomes" id="UP000008311">
    <property type="component" value="Unassembled WGS sequence"/>
</dbReference>
<reference evidence="2" key="1">
    <citation type="journal article" date="2010" name="Nat. Biotechnol.">
        <title>Draft genome sequence of the oilseed species Ricinus communis.</title>
        <authorList>
            <person name="Chan A.P."/>
            <person name="Crabtree J."/>
            <person name="Zhao Q."/>
            <person name="Lorenzi H."/>
            <person name="Orvis J."/>
            <person name="Puiu D."/>
            <person name="Melake-Berhan A."/>
            <person name="Jones K.M."/>
            <person name="Redman J."/>
            <person name="Chen G."/>
            <person name="Cahoon E.B."/>
            <person name="Gedil M."/>
            <person name="Stanke M."/>
            <person name="Haas B.J."/>
            <person name="Wortman J.R."/>
            <person name="Fraser-Liggett C.M."/>
            <person name="Ravel J."/>
            <person name="Rabinowicz P.D."/>
        </authorList>
    </citation>
    <scope>NUCLEOTIDE SEQUENCE [LARGE SCALE GENOMIC DNA]</scope>
    <source>
        <strain evidence="2">cv. Hale</strain>
    </source>
</reference>
<sequence>MDMDWDILLQKLTYEENVGISIAKLDIQEAVDVGRCYLVGKVLSTRSFNIEAMKHTMGAVWKVGSRMKLRTYTGTRLGDYLTTGLLSKALGLLAGRLLVGWGFYKGEKKLVNKHFPSVKNWHISYRFRRTQEEKEDLSCLSKMAPKAQYNRERGMKYNLRESSTSQKTCEKGRSDELFYTLGLLAFILEAWKACAPLSAEGCVPVPWRTVDDFKNSLTGDACEGPNNFLTFLSRNEEGLFKIVPPLFPFPPRFRPLHNERLLFLKEGPFTLFKSSNAVPNLLHPSSYGLSIESRRMFPEQTQHLLPFLLLVIYT</sequence>
<keyword evidence="2" id="KW-1185">Reference proteome</keyword>
<dbReference type="EMBL" id="EQ973822">
    <property type="protein sequence ID" value="EEF44551.1"/>
    <property type="molecule type" value="Genomic_DNA"/>
</dbReference>
<dbReference type="AlphaFoldDB" id="B9RWB4"/>
<organism evidence="1 2">
    <name type="scientific">Ricinus communis</name>
    <name type="common">Castor bean</name>
    <dbReference type="NCBI Taxonomy" id="3988"/>
    <lineage>
        <taxon>Eukaryota</taxon>
        <taxon>Viridiplantae</taxon>
        <taxon>Streptophyta</taxon>
        <taxon>Embryophyta</taxon>
        <taxon>Tracheophyta</taxon>
        <taxon>Spermatophyta</taxon>
        <taxon>Magnoliopsida</taxon>
        <taxon>eudicotyledons</taxon>
        <taxon>Gunneridae</taxon>
        <taxon>Pentapetalae</taxon>
        <taxon>rosids</taxon>
        <taxon>fabids</taxon>
        <taxon>Malpighiales</taxon>
        <taxon>Euphorbiaceae</taxon>
        <taxon>Acalyphoideae</taxon>
        <taxon>Acalypheae</taxon>
        <taxon>Ricinus</taxon>
    </lineage>
</organism>
<proteinExistence type="predicted"/>
<evidence type="ECO:0000313" key="1">
    <source>
        <dbReference type="EMBL" id="EEF44551.1"/>
    </source>
</evidence>